<reference evidence="4 5" key="1">
    <citation type="submission" date="2018-01" db="EMBL/GenBank/DDBJ databases">
        <title>Draft genome sequence of Sphaerisporangium sp. 7K107.</title>
        <authorList>
            <person name="Sahin N."/>
            <person name="Saygin H."/>
            <person name="Ay H."/>
        </authorList>
    </citation>
    <scope>NUCLEOTIDE SEQUENCE [LARGE SCALE GENOMIC DNA]</scope>
    <source>
        <strain evidence="4 5">7K107</strain>
    </source>
</reference>
<dbReference type="CDD" id="cd09726">
    <property type="entry name" value="RAMP_I_III"/>
    <property type="match status" value="1"/>
</dbReference>
<protein>
    <recommendedName>
        <fullName evidence="3">CRISPR type III-associated protein domain-containing protein</fullName>
    </recommendedName>
</protein>
<proteinExistence type="predicted"/>
<keyword evidence="5" id="KW-1185">Reference proteome</keyword>
<dbReference type="GO" id="GO:0051607">
    <property type="term" value="P:defense response to virus"/>
    <property type="evidence" value="ECO:0007669"/>
    <property type="project" value="UniProtKB-KW"/>
</dbReference>
<dbReference type="EMBL" id="POUA01000358">
    <property type="protein sequence ID" value="PZG30112.1"/>
    <property type="molecule type" value="Genomic_DNA"/>
</dbReference>
<name>A0A2W2F1N0_9ACTN</name>
<comment type="caution">
    <text evidence="4">The sequence shown here is derived from an EMBL/GenBank/DDBJ whole genome shotgun (WGS) entry which is preliminary data.</text>
</comment>
<comment type="subunit">
    <text evidence="2">Part of the Csm effector complex that includes Cas10, Csm2, Csm3, Csm4 and Csm5.</text>
</comment>
<gene>
    <name evidence="4" type="ORF">C1I98_31420</name>
</gene>
<accession>A0A2W2F1N0</accession>
<evidence type="ECO:0000259" key="3">
    <source>
        <dbReference type="Pfam" id="PF03787"/>
    </source>
</evidence>
<feature type="domain" description="CRISPR type III-associated protein" evidence="3">
    <location>
        <begin position="88"/>
        <end position="289"/>
    </location>
</feature>
<sequence>MEDPLEIVVDRFDSPEGLLAVLRGDPARSRTVESLRAADPALPERREVVEIRIDWKQPGPVMVRSGARGLIIDTLPLTTRVDARHLTLVLPGSSIKGALRGHAELIERTARGIGPTVGMLEGKGAARHSAAFRERLDELPAVRDLFGAARGDGDDGRRRAGSLRVEECTALPTIPEEFWRSVTGADSRPDPDDEERPRLADSVHDRLEDLGMEQSDHVALDRWTGGAADGLLFSVLEPYDVEWEPIRLTVDLTRLREAGDRALALLLLTLRDLAEGRITLGAATNRGIGDVGTGAGDILLSGGPWPEPVTLSRALTHPRIAQAWTRHLEEAS</sequence>
<dbReference type="Proteomes" id="UP000248544">
    <property type="component" value="Unassembled WGS sequence"/>
</dbReference>
<evidence type="ECO:0000313" key="4">
    <source>
        <dbReference type="EMBL" id="PZG30112.1"/>
    </source>
</evidence>
<organism evidence="4 5">
    <name type="scientific">Spongiactinospora gelatinilytica</name>
    <dbReference type="NCBI Taxonomy" id="2666298"/>
    <lineage>
        <taxon>Bacteria</taxon>
        <taxon>Bacillati</taxon>
        <taxon>Actinomycetota</taxon>
        <taxon>Actinomycetes</taxon>
        <taxon>Streptosporangiales</taxon>
        <taxon>Streptosporangiaceae</taxon>
        <taxon>Spongiactinospora</taxon>
    </lineage>
</organism>
<dbReference type="InterPro" id="IPR005537">
    <property type="entry name" value="RAMP_III_fam"/>
</dbReference>
<evidence type="ECO:0000256" key="1">
    <source>
        <dbReference type="ARBA" id="ARBA00023118"/>
    </source>
</evidence>
<dbReference type="Pfam" id="PF03787">
    <property type="entry name" value="RAMPs"/>
    <property type="match status" value="1"/>
</dbReference>
<keyword evidence="1" id="KW-0051">Antiviral defense</keyword>
<evidence type="ECO:0000256" key="2">
    <source>
        <dbReference type="ARBA" id="ARBA00093789"/>
    </source>
</evidence>
<dbReference type="AlphaFoldDB" id="A0A2W2F1N0"/>
<evidence type="ECO:0000313" key="5">
    <source>
        <dbReference type="Proteomes" id="UP000248544"/>
    </source>
</evidence>